<organism evidence="1">
    <name type="scientific">Candidatus Kentrum sp. LFY</name>
    <dbReference type="NCBI Taxonomy" id="2126342"/>
    <lineage>
        <taxon>Bacteria</taxon>
        <taxon>Pseudomonadati</taxon>
        <taxon>Pseudomonadota</taxon>
        <taxon>Gammaproteobacteria</taxon>
        <taxon>Candidatus Kentrum</taxon>
    </lineage>
</organism>
<evidence type="ECO:0000313" key="1">
    <source>
        <dbReference type="EMBL" id="VFJ91257.1"/>
    </source>
</evidence>
<reference evidence="1" key="1">
    <citation type="submission" date="2019-02" db="EMBL/GenBank/DDBJ databases">
        <authorList>
            <person name="Gruber-Vodicka R. H."/>
            <person name="Seah K. B. B."/>
        </authorList>
    </citation>
    <scope>NUCLEOTIDE SEQUENCE</scope>
    <source>
        <strain evidence="1">BECK_M6</strain>
    </source>
</reference>
<accession>A0A450UFB6</accession>
<protein>
    <recommendedName>
        <fullName evidence="2">Tetratricopeptide repeat-containing protein</fullName>
    </recommendedName>
</protein>
<gene>
    <name evidence="1" type="ORF">BECKLFY1418A_GA0070994_10153</name>
</gene>
<name>A0A450UFB6_9GAMM</name>
<dbReference type="AlphaFoldDB" id="A0A450UFB6"/>
<sequence length="96" mass="11092">MVRGEASLVISKELGDERGIALSLIDLGLVAKLREEPGKAEEYYQRAFTISEKLICYLENFRQNDQKIFNLSFRAQREIFCLEEVTNAQDFSLRSK</sequence>
<proteinExistence type="predicted"/>
<dbReference type="Gene3D" id="1.25.40.10">
    <property type="entry name" value="Tetratricopeptide repeat domain"/>
    <property type="match status" value="1"/>
</dbReference>
<evidence type="ECO:0008006" key="2">
    <source>
        <dbReference type="Google" id="ProtNLM"/>
    </source>
</evidence>
<dbReference type="InterPro" id="IPR011990">
    <property type="entry name" value="TPR-like_helical_dom_sf"/>
</dbReference>
<dbReference type="EMBL" id="CAADFH010000015">
    <property type="protein sequence ID" value="VFJ91257.1"/>
    <property type="molecule type" value="Genomic_DNA"/>
</dbReference>